<organism evidence="3 4">
    <name type="scientific">Leptothoe kymatousa TAU-MAC 1615</name>
    <dbReference type="NCBI Taxonomy" id="2364775"/>
    <lineage>
        <taxon>Bacteria</taxon>
        <taxon>Bacillati</taxon>
        <taxon>Cyanobacteriota</taxon>
        <taxon>Cyanophyceae</taxon>
        <taxon>Nodosilineales</taxon>
        <taxon>Cymatolegaceae</taxon>
        <taxon>Leptothoe</taxon>
        <taxon>Leptothoe kymatousa</taxon>
    </lineage>
</organism>
<feature type="transmembrane region" description="Helical" evidence="2">
    <location>
        <begin position="12"/>
        <end position="30"/>
    </location>
</feature>
<dbReference type="RefSeq" id="WP_215616884.1">
    <property type="nucleotide sequence ID" value="NZ_JADOER010000003.1"/>
</dbReference>
<name>A0ABS5XZJ4_9CYAN</name>
<dbReference type="EMBL" id="JADOER010000003">
    <property type="protein sequence ID" value="MBT9310973.1"/>
    <property type="molecule type" value="Genomic_DNA"/>
</dbReference>
<keyword evidence="4" id="KW-1185">Reference proteome</keyword>
<sequence length="74" mass="8148">MIISRRKIHLYASIALAVILPIIFIAGIVFRPTYATVTDDTGKLLSQDLGKSVIAQPQQTNNHQENPIATFLAE</sequence>
<protein>
    <submittedName>
        <fullName evidence="3">Uncharacterized protein</fullName>
    </submittedName>
</protein>
<keyword evidence="2" id="KW-1133">Transmembrane helix</keyword>
<evidence type="ECO:0000256" key="2">
    <source>
        <dbReference type="SAM" id="Phobius"/>
    </source>
</evidence>
<feature type="region of interest" description="Disordered" evidence="1">
    <location>
        <begin position="55"/>
        <end position="74"/>
    </location>
</feature>
<reference evidence="3 4" key="1">
    <citation type="journal article" date="2021" name="Mar. Drugs">
        <title>Genome Reduction and Secondary Metabolism of the Marine Sponge-Associated Cyanobacterium Leptothoe.</title>
        <authorList>
            <person name="Konstantinou D."/>
            <person name="Popin R.V."/>
            <person name="Fewer D.P."/>
            <person name="Sivonen K."/>
            <person name="Gkelis S."/>
        </authorList>
    </citation>
    <scope>NUCLEOTIDE SEQUENCE [LARGE SCALE GENOMIC DNA]</scope>
    <source>
        <strain evidence="3 4">TAU-MAC 1615</strain>
    </source>
</reference>
<accession>A0ABS5XZJ4</accession>
<keyword evidence="2" id="KW-0472">Membrane</keyword>
<gene>
    <name evidence="3" type="ORF">IXB28_02035</name>
</gene>
<evidence type="ECO:0000313" key="3">
    <source>
        <dbReference type="EMBL" id="MBT9310973.1"/>
    </source>
</evidence>
<evidence type="ECO:0000313" key="4">
    <source>
        <dbReference type="Proteomes" id="UP001196661"/>
    </source>
</evidence>
<evidence type="ECO:0000256" key="1">
    <source>
        <dbReference type="SAM" id="MobiDB-lite"/>
    </source>
</evidence>
<dbReference type="Proteomes" id="UP001196661">
    <property type="component" value="Unassembled WGS sequence"/>
</dbReference>
<feature type="compositionally biased region" description="Polar residues" evidence="1">
    <location>
        <begin position="55"/>
        <end position="67"/>
    </location>
</feature>
<comment type="caution">
    <text evidence="3">The sequence shown here is derived from an EMBL/GenBank/DDBJ whole genome shotgun (WGS) entry which is preliminary data.</text>
</comment>
<proteinExistence type="predicted"/>
<keyword evidence="2" id="KW-0812">Transmembrane</keyword>